<proteinExistence type="predicted"/>
<feature type="compositionally biased region" description="Low complexity" evidence="2">
    <location>
        <begin position="165"/>
        <end position="176"/>
    </location>
</feature>
<feature type="region of interest" description="Disordered" evidence="2">
    <location>
        <begin position="129"/>
        <end position="182"/>
    </location>
</feature>
<protein>
    <recommendedName>
        <fullName evidence="3">Nephrocystin 3-like N-terminal domain-containing protein</fullName>
    </recommendedName>
</protein>
<accession>A0AAD5W5X9</accession>
<feature type="compositionally biased region" description="Pro residues" evidence="2">
    <location>
        <begin position="151"/>
        <end position="164"/>
    </location>
</feature>
<gene>
    <name evidence="4" type="ORF">NP233_g145</name>
</gene>
<dbReference type="AlphaFoldDB" id="A0AAD5W5X9"/>
<evidence type="ECO:0000256" key="1">
    <source>
        <dbReference type="ARBA" id="ARBA00022737"/>
    </source>
</evidence>
<organism evidence="4 5">
    <name type="scientific">Leucocoprinus birnbaumii</name>
    <dbReference type="NCBI Taxonomy" id="56174"/>
    <lineage>
        <taxon>Eukaryota</taxon>
        <taxon>Fungi</taxon>
        <taxon>Dikarya</taxon>
        <taxon>Basidiomycota</taxon>
        <taxon>Agaricomycotina</taxon>
        <taxon>Agaricomycetes</taxon>
        <taxon>Agaricomycetidae</taxon>
        <taxon>Agaricales</taxon>
        <taxon>Agaricineae</taxon>
        <taxon>Agaricaceae</taxon>
        <taxon>Leucocoprinus</taxon>
    </lineage>
</organism>
<evidence type="ECO:0000313" key="5">
    <source>
        <dbReference type="Proteomes" id="UP001213000"/>
    </source>
</evidence>
<feature type="domain" description="Nephrocystin 3-like N-terminal" evidence="3">
    <location>
        <begin position="256"/>
        <end position="409"/>
    </location>
</feature>
<dbReference type="SUPFAM" id="SSF52540">
    <property type="entry name" value="P-loop containing nucleoside triphosphate hydrolases"/>
    <property type="match status" value="1"/>
</dbReference>
<feature type="compositionally biased region" description="Low complexity" evidence="2">
    <location>
        <begin position="28"/>
        <end position="42"/>
    </location>
</feature>
<sequence>MFRRTRRFFAKLSHPFTEHFSRSDRIMPAPSEPELPTETSPAFPLATASTSLPAGAATPLTEASSPLAGSAGPHHVSSVPRIPAPHDDSLTQISSKQLATSAPLLIEAIQAPSDLPHQVLPTPSMILLHDDPQMDISSNTRPIKPTSSVSPQPPPPDTSMPRNPPTSSSPYSRSRSQGNFNHAHNFTINNAHFTNNNTRLNISPPGSGLKELLNHSMPDAFLNSAARYPPPRCHLGTRKEYIAQITNWALGNPDHDDHEKLVLWLHGPFGVGKSAVAQSSAEELKARKKLLATLFFSRSNVGRDDPLRFVPSIVYQIATQCDAFADIIDMLLRKDPSLIMQSLSTQFQELLVAPLQQIDTVSNELEGRVIIIDGLDECRGTAGQCEIIRIIALSASNHTTPFRWFITSRPEDPIVRAICSSSISPAISRLELPVSRDIDHEILVFLTDEFAKIRENHNLPETWPTEAALTLLVERGAGLWIYVSTIIRFIKDEDTFGPEDQLRIFLEFAESVTNRAGPNNPLAEMDFFYTLILEQIPLSIRTTIRKILLIHLLYQGQLVRDKTDVLCLSFGQFRRACAAIKSVMELQGDSLDSMQFHFYHVSFLDFLEDSARSRELCIFGEFLVQFRQELLERLHFTCSHTEDPSALMFPSALPENVNGHDHYHMTLVLFWRLCCVPDHPIDAPTAISISKIPFQNMFRLLALRGSNAAFPGNYMRRLRPNLPTELRDNVHRIGQCPTPGCTNPNPVLIFGCKENQAIGEMFDDGGLWLHNNQNPPAGQCPCGWQIKGAATPIKQQQGQLLLRRRKWLFNESRYFTMAEWP</sequence>
<feature type="region of interest" description="Disordered" evidence="2">
    <location>
        <begin position="20"/>
        <end position="92"/>
    </location>
</feature>
<evidence type="ECO:0000313" key="4">
    <source>
        <dbReference type="EMBL" id="KAJ3576864.1"/>
    </source>
</evidence>
<dbReference type="Pfam" id="PF24883">
    <property type="entry name" value="NPHP3_N"/>
    <property type="match status" value="1"/>
</dbReference>
<keyword evidence="5" id="KW-1185">Reference proteome</keyword>
<name>A0AAD5W5X9_9AGAR</name>
<evidence type="ECO:0000256" key="2">
    <source>
        <dbReference type="SAM" id="MobiDB-lite"/>
    </source>
</evidence>
<dbReference type="Proteomes" id="UP001213000">
    <property type="component" value="Unassembled WGS sequence"/>
</dbReference>
<dbReference type="EMBL" id="JANIEX010000003">
    <property type="protein sequence ID" value="KAJ3576864.1"/>
    <property type="molecule type" value="Genomic_DNA"/>
</dbReference>
<keyword evidence="1" id="KW-0677">Repeat</keyword>
<dbReference type="Gene3D" id="3.40.50.300">
    <property type="entry name" value="P-loop containing nucleotide triphosphate hydrolases"/>
    <property type="match status" value="1"/>
</dbReference>
<dbReference type="PANTHER" id="PTHR10039">
    <property type="entry name" value="AMELOGENIN"/>
    <property type="match status" value="1"/>
</dbReference>
<reference evidence="4" key="1">
    <citation type="submission" date="2022-07" db="EMBL/GenBank/DDBJ databases">
        <title>Genome Sequence of Leucocoprinus birnbaumii.</title>
        <authorList>
            <person name="Buettner E."/>
        </authorList>
    </citation>
    <scope>NUCLEOTIDE SEQUENCE</scope>
    <source>
        <strain evidence="4">VT141</strain>
    </source>
</reference>
<comment type="caution">
    <text evidence="4">The sequence shown here is derived from an EMBL/GenBank/DDBJ whole genome shotgun (WGS) entry which is preliminary data.</text>
</comment>
<evidence type="ECO:0000259" key="3">
    <source>
        <dbReference type="Pfam" id="PF24883"/>
    </source>
</evidence>
<dbReference type="InterPro" id="IPR027417">
    <property type="entry name" value="P-loop_NTPase"/>
</dbReference>
<dbReference type="InterPro" id="IPR056884">
    <property type="entry name" value="NPHP3-like_N"/>
</dbReference>